<proteinExistence type="predicted"/>
<accession>A0A835N365</accession>
<sequence length="75" mass="8767">MEKSYADLKKRTAAAFPVVVQVLEFKVQWQFQQQESLDHSDAEWKPNKEENIDMKIFHGCSLQAVLQILMLQSKD</sequence>
<comment type="caution">
    <text evidence="1">The sequence shown here is derived from an EMBL/GenBank/DDBJ whole genome shotgun (WGS) entry which is preliminary data.</text>
</comment>
<reference evidence="1 2" key="1">
    <citation type="submission" date="2020-10" db="EMBL/GenBank/DDBJ databases">
        <title>Plant Genome Project.</title>
        <authorList>
            <person name="Zhang R.-G."/>
        </authorList>
    </citation>
    <scope>NUCLEOTIDE SEQUENCE [LARGE SCALE GENOMIC DNA]</scope>
    <source>
        <strain evidence="1">FAFU-HL-1</strain>
        <tissue evidence="1">Leaf</tissue>
    </source>
</reference>
<organism evidence="1 2">
    <name type="scientific">Salix dunnii</name>
    <dbReference type="NCBI Taxonomy" id="1413687"/>
    <lineage>
        <taxon>Eukaryota</taxon>
        <taxon>Viridiplantae</taxon>
        <taxon>Streptophyta</taxon>
        <taxon>Embryophyta</taxon>
        <taxon>Tracheophyta</taxon>
        <taxon>Spermatophyta</taxon>
        <taxon>Magnoliopsida</taxon>
        <taxon>eudicotyledons</taxon>
        <taxon>Gunneridae</taxon>
        <taxon>Pentapetalae</taxon>
        <taxon>rosids</taxon>
        <taxon>fabids</taxon>
        <taxon>Malpighiales</taxon>
        <taxon>Salicaceae</taxon>
        <taxon>Saliceae</taxon>
        <taxon>Salix</taxon>
    </lineage>
</organism>
<dbReference type="Proteomes" id="UP000657918">
    <property type="component" value="Unassembled WGS sequence"/>
</dbReference>
<keyword evidence="2" id="KW-1185">Reference proteome</keyword>
<dbReference type="EMBL" id="JADGMS010000003">
    <property type="protein sequence ID" value="KAF9685131.1"/>
    <property type="molecule type" value="Genomic_DNA"/>
</dbReference>
<protein>
    <submittedName>
        <fullName evidence="1">Uncharacterized protein</fullName>
    </submittedName>
</protein>
<evidence type="ECO:0000313" key="2">
    <source>
        <dbReference type="Proteomes" id="UP000657918"/>
    </source>
</evidence>
<dbReference type="AlphaFoldDB" id="A0A835N365"/>
<gene>
    <name evidence="1" type="ORF">SADUNF_Sadunf03G0022500</name>
</gene>
<evidence type="ECO:0000313" key="1">
    <source>
        <dbReference type="EMBL" id="KAF9685131.1"/>
    </source>
</evidence>
<name>A0A835N365_9ROSI</name>